<dbReference type="Proteomes" id="UP000198582">
    <property type="component" value="Unassembled WGS sequence"/>
</dbReference>
<keyword evidence="2" id="KW-0472">Membrane</keyword>
<gene>
    <name evidence="3" type="ORF">SAMN04489732_1309</name>
</gene>
<dbReference type="SUPFAM" id="SSF52540">
    <property type="entry name" value="P-loop containing nucleoside triphosphate hydrolases"/>
    <property type="match status" value="1"/>
</dbReference>
<evidence type="ECO:0008006" key="5">
    <source>
        <dbReference type="Google" id="ProtNLM"/>
    </source>
</evidence>
<dbReference type="Gene3D" id="3.40.50.300">
    <property type="entry name" value="P-loop containing nucleotide triphosphate hydrolases"/>
    <property type="match status" value="1"/>
</dbReference>
<keyword evidence="2" id="KW-1133">Transmembrane helix</keyword>
<dbReference type="InterPro" id="IPR027417">
    <property type="entry name" value="P-loop_NTPase"/>
</dbReference>
<accession>A0A1H8YNF8</accession>
<organism evidence="3 4">
    <name type="scientific">Amycolatopsis saalfeldensis</name>
    <dbReference type="NCBI Taxonomy" id="394193"/>
    <lineage>
        <taxon>Bacteria</taxon>
        <taxon>Bacillati</taxon>
        <taxon>Actinomycetota</taxon>
        <taxon>Actinomycetes</taxon>
        <taxon>Pseudonocardiales</taxon>
        <taxon>Pseudonocardiaceae</taxon>
        <taxon>Amycolatopsis</taxon>
    </lineage>
</organism>
<feature type="transmembrane region" description="Helical" evidence="2">
    <location>
        <begin position="32"/>
        <end position="52"/>
    </location>
</feature>
<dbReference type="EMBL" id="FOEF01000030">
    <property type="protein sequence ID" value="SEP53707.1"/>
    <property type="molecule type" value="Genomic_DNA"/>
</dbReference>
<feature type="region of interest" description="Disordered" evidence="1">
    <location>
        <begin position="594"/>
        <end position="614"/>
    </location>
</feature>
<sequence length="777" mass="83317">MLPYKVVFTCGAGVLTLAFGMLPAIFEAPPLAAVAITGVFAAVCVLIADRLVHGSRLTRGWSYKVKVLATRFIAAGATVFVAAVLVLQLIGIRWWAVWLMGLAATVLVETGVAAALEYYWFRLQPKVKPEPEPKPENSVGAAAPSGVTAVSHEVVRTAGSAVTVLERADLQLDHTQLLFKRALTEAGFGWLAQQGYKPIHDFGAKFQVQVPPERLALAGSDTSKASLPTSAAEPIAIALAHLMRMPLQSKWVNIRKEPAAGAYSISVVTQDVTGRLYPYEDCLEWASLRDPARVGFGLDTEPVFLPLRQHGQHIGQTRSGKSSLINTLIAYITRCRDAVLWVCGTEKLYDLVMGWLEIYLGTDFDLPFDWVANGPQDTVDMLCAAMSVARYRQSQPLSQRTAWPTVIVLMDEASFALRNKSVRGVYNGQSYYAAQMGAMIGQGAGSGEVFLHYATQRDTNDQLGDQGGDLQAQAGFTTAFRIKDLATIGRLMGDYKLEVPRHKGEFWLDDGDGNYPQLVKAPYIQEVDPTKDKLHSGLTLSDVAWARRNFVRRLDAGSAAAAGPKYAARHTRYTPAFQAYLTGAPCIAPARAVGPSEPLKPTTPAAPAGQTEPLTGGAGGGLAVAVAVEASPEAVARLAQMAGVDLTKMSAAEQAGFATTVAEVEQQYGSFDAFLQAQTGTAAATPSPAPQYAPPQYTPHPAAKTRADRIVEIVADADTQPVRRAVILAALRADGDPVTSEPSFQNGLAKLVDTGLLIKVDTGLYATPDRHDSRETA</sequence>
<feature type="transmembrane region" description="Helical" evidence="2">
    <location>
        <begin position="72"/>
        <end position="90"/>
    </location>
</feature>
<feature type="transmembrane region" description="Helical" evidence="2">
    <location>
        <begin position="7"/>
        <end position="26"/>
    </location>
</feature>
<evidence type="ECO:0000256" key="2">
    <source>
        <dbReference type="SAM" id="Phobius"/>
    </source>
</evidence>
<proteinExistence type="predicted"/>
<evidence type="ECO:0000313" key="4">
    <source>
        <dbReference type="Proteomes" id="UP000198582"/>
    </source>
</evidence>
<dbReference type="AlphaFoldDB" id="A0A1H8YNF8"/>
<keyword evidence="4" id="KW-1185">Reference proteome</keyword>
<evidence type="ECO:0000256" key="1">
    <source>
        <dbReference type="SAM" id="MobiDB-lite"/>
    </source>
</evidence>
<reference evidence="3 4" key="1">
    <citation type="submission" date="2016-10" db="EMBL/GenBank/DDBJ databases">
        <authorList>
            <person name="de Groot N.N."/>
        </authorList>
    </citation>
    <scope>NUCLEOTIDE SEQUENCE [LARGE SCALE GENOMIC DNA]</scope>
    <source>
        <strain evidence="3 4">DSM 44993</strain>
    </source>
</reference>
<keyword evidence="2" id="KW-0812">Transmembrane</keyword>
<dbReference type="STRING" id="394193.SAMN04489732_1309"/>
<feature type="transmembrane region" description="Helical" evidence="2">
    <location>
        <begin position="96"/>
        <end position="121"/>
    </location>
</feature>
<evidence type="ECO:0000313" key="3">
    <source>
        <dbReference type="EMBL" id="SEP53707.1"/>
    </source>
</evidence>
<name>A0A1H8YNF8_9PSEU</name>
<protein>
    <recommendedName>
        <fullName evidence="5">DNA segregation ATPase FtsK/SpoIIIE, S-DNA-T family</fullName>
    </recommendedName>
</protein>